<feature type="region of interest" description="Disordered" evidence="1">
    <location>
        <begin position="1"/>
        <end position="45"/>
    </location>
</feature>
<proteinExistence type="predicted"/>
<organism evidence="2 3">
    <name type="scientific">Polyporus arcularius HHB13444</name>
    <dbReference type="NCBI Taxonomy" id="1314778"/>
    <lineage>
        <taxon>Eukaryota</taxon>
        <taxon>Fungi</taxon>
        <taxon>Dikarya</taxon>
        <taxon>Basidiomycota</taxon>
        <taxon>Agaricomycotina</taxon>
        <taxon>Agaricomycetes</taxon>
        <taxon>Polyporales</taxon>
        <taxon>Polyporaceae</taxon>
        <taxon>Polyporus</taxon>
    </lineage>
</organism>
<dbReference type="Proteomes" id="UP000308197">
    <property type="component" value="Unassembled WGS sequence"/>
</dbReference>
<reference evidence="2 3" key="1">
    <citation type="journal article" date="2019" name="Nat. Ecol. Evol.">
        <title>Megaphylogeny resolves global patterns of mushroom evolution.</title>
        <authorList>
            <person name="Varga T."/>
            <person name="Krizsan K."/>
            <person name="Foldi C."/>
            <person name="Dima B."/>
            <person name="Sanchez-Garcia M."/>
            <person name="Sanchez-Ramirez S."/>
            <person name="Szollosi G.J."/>
            <person name="Szarkandi J.G."/>
            <person name="Papp V."/>
            <person name="Albert L."/>
            <person name="Andreopoulos W."/>
            <person name="Angelini C."/>
            <person name="Antonin V."/>
            <person name="Barry K.W."/>
            <person name="Bougher N.L."/>
            <person name="Buchanan P."/>
            <person name="Buyck B."/>
            <person name="Bense V."/>
            <person name="Catcheside P."/>
            <person name="Chovatia M."/>
            <person name="Cooper J."/>
            <person name="Damon W."/>
            <person name="Desjardin D."/>
            <person name="Finy P."/>
            <person name="Geml J."/>
            <person name="Haridas S."/>
            <person name="Hughes K."/>
            <person name="Justo A."/>
            <person name="Karasinski D."/>
            <person name="Kautmanova I."/>
            <person name="Kiss B."/>
            <person name="Kocsube S."/>
            <person name="Kotiranta H."/>
            <person name="LaButti K.M."/>
            <person name="Lechner B.E."/>
            <person name="Liimatainen K."/>
            <person name="Lipzen A."/>
            <person name="Lukacs Z."/>
            <person name="Mihaltcheva S."/>
            <person name="Morgado L.N."/>
            <person name="Niskanen T."/>
            <person name="Noordeloos M.E."/>
            <person name="Ohm R.A."/>
            <person name="Ortiz-Santana B."/>
            <person name="Ovrebo C."/>
            <person name="Racz N."/>
            <person name="Riley R."/>
            <person name="Savchenko A."/>
            <person name="Shiryaev A."/>
            <person name="Soop K."/>
            <person name="Spirin V."/>
            <person name="Szebenyi C."/>
            <person name="Tomsovsky M."/>
            <person name="Tulloss R.E."/>
            <person name="Uehling J."/>
            <person name="Grigoriev I.V."/>
            <person name="Vagvolgyi C."/>
            <person name="Papp T."/>
            <person name="Martin F.M."/>
            <person name="Miettinen O."/>
            <person name="Hibbett D.S."/>
            <person name="Nagy L.G."/>
        </authorList>
    </citation>
    <scope>NUCLEOTIDE SEQUENCE [LARGE SCALE GENOMIC DNA]</scope>
    <source>
        <strain evidence="2 3">HHB13444</strain>
    </source>
</reference>
<feature type="region of interest" description="Disordered" evidence="1">
    <location>
        <begin position="415"/>
        <end position="494"/>
    </location>
</feature>
<accession>A0A5C3NLN9</accession>
<evidence type="ECO:0000313" key="3">
    <source>
        <dbReference type="Proteomes" id="UP000308197"/>
    </source>
</evidence>
<feature type="compositionally biased region" description="Low complexity" evidence="1">
    <location>
        <begin position="415"/>
        <end position="434"/>
    </location>
</feature>
<name>A0A5C3NLN9_9APHY</name>
<dbReference type="InParanoid" id="A0A5C3NLN9"/>
<keyword evidence="3" id="KW-1185">Reference proteome</keyword>
<gene>
    <name evidence="2" type="ORF">K466DRAFT_607269</name>
</gene>
<dbReference type="AlphaFoldDB" id="A0A5C3NLN9"/>
<dbReference type="EMBL" id="ML212766">
    <property type="protein sequence ID" value="TFK78145.1"/>
    <property type="molecule type" value="Genomic_DNA"/>
</dbReference>
<protein>
    <submittedName>
        <fullName evidence="2">Uncharacterized protein</fullName>
    </submittedName>
</protein>
<sequence length="719" mass="79967">MPVGSEDLAGRPERDEEDAVGTAVAREPRTNVQNRAETSVPGADLARRLQRDEEDAVDFAQNMATGAGPGENCEDGQDIEGRTTDVAKRAGDAQKLAEGSLKSAQPADYTKVFSLFQARYLQSQLASYTSLADSAVGRPAHVDDPHEDLRKFMDAFTSEASGSAFHSSMSRMWTSHEVLCASSDLLDLRLNLHRRHLMLCSAAAWYWLVHTCGQRSQAIVAELGADVARFAQSDDWLERLCRDIYENVRLHRKVDVDAGDYFEHLRDQSVRGHIPRPHDLEEDITLRVLDLVQSFIQDWLGFPRNAERVRAHFVIYLVGAFRNPDVLVLDGVWKMYREVKARVLQLPRKTKGRYLTVPMLDEFATALSLQPLANPNSPESALMLRISSAIERCAPGMRGWTDSFIAGLLTCGTLPPMRPSRTPTTASTSHPSPSGVSPTIRTRSTDLPPVAGPSRARPATSKRVPAPGRPQIVSAPPPQRPDSQSDAADDSHPGLNALLDFVHELLPIARGELIPSPSTVQQVVMERSDHFMPFRNLATCRVRVTSPQGPFHPNNVDQPGAFPSCVITRALLFDSEVLRQETYGYFPDKSAWNDFVAAQKFDKNNKASVNRFFNMSCYGKPQNQRTVAGMQLVEEQYFAHEPLYQALLDKYPNEPVPFMVFYRWTDGKTDGFTTKGKPRTISIAKCSLLGGLTGYLLTADLYYAGKVARPTLEEVARDW</sequence>
<evidence type="ECO:0000256" key="1">
    <source>
        <dbReference type="SAM" id="MobiDB-lite"/>
    </source>
</evidence>
<evidence type="ECO:0000313" key="2">
    <source>
        <dbReference type="EMBL" id="TFK78145.1"/>
    </source>
</evidence>